<feature type="domain" description="OmpR/PhoB-type" evidence="7">
    <location>
        <begin position="134"/>
        <end position="235"/>
    </location>
</feature>
<dbReference type="SUPFAM" id="SSF46894">
    <property type="entry name" value="C-terminal effector domain of the bipartite response regulators"/>
    <property type="match status" value="1"/>
</dbReference>
<evidence type="ECO:0000256" key="5">
    <source>
        <dbReference type="ARBA" id="ARBA00023163"/>
    </source>
</evidence>
<dbReference type="InterPro" id="IPR016032">
    <property type="entry name" value="Sig_transdc_resp-reg_C-effctor"/>
</dbReference>
<proteinExistence type="predicted"/>
<dbReference type="InterPro" id="IPR001867">
    <property type="entry name" value="OmpR/PhoB-type_DNA-bd"/>
</dbReference>
<keyword evidence="3" id="KW-0805">Transcription regulation</keyword>
<dbReference type="Pfam" id="PF00486">
    <property type="entry name" value="Trans_reg_C"/>
    <property type="match status" value="1"/>
</dbReference>
<dbReference type="GO" id="GO:0006355">
    <property type="term" value="P:regulation of DNA-templated transcription"/>
    <property type="evidence" value="ECO:0007669"/>
    <property type="project" value="InterPro"/>
</dbReference>
<dbReference type="Proteomes" id="UP000199392">
    <property type="component" value="Unassembled WGS sequence"/>
</dbReference>
<dbReference type="PROSITE" id="PS51755">
    <property type="entry name" value="OMPR_PHOB"/>
    <property type="match status" value="1"/>
</dbReference>
<keyword evidence="5" id="KW-0804">Transcription</keyword>
<evidence type="ECO:0000256" key="6">
    <source>
        <dbReference type="PROSITE-ProRule" id="PRU01091"/>
    </source>
</evidence>
<dbReference type="AlphaFoldDB" id="A0A1I6T0A5"/>
<dbReference type="InterPro" id="IPR011006">
    <property type="entry name" value="CheY-like_superfamily"/>
</dbReference>
<evidence type="ECO:0000313" key="9">
    <source>
        <dbReference type="Proteomes" id="UP000199392"/>
    </source>
</evidence>
<evidence type="ECO:0000256" key="3">
    <source>
        <dbReference type="ARBA" id="ARBA00023015"/>
    </source>
</evidence>
<dbReference type="Gene3D" id="1.10.10.10">
    <property type="entry name" value="Winged helix-like DNA-binding domain superfamily/Winged helix DNA-binding domain"/>
    <property type="match status" value="1"/>
</dbReference>
<evidence type="ECO:0000256" key="2">
    <source>
        <dbReference type="ARBA" id="ARBA00023012"/>
    </source>
</evidence>
<dbReference type="SMART" id="SM00862">
    <property type="entry name" value="Trans_reg_C"/>
    <property type="match status" value="1"/>
</dbReference>
<dbReference type="GO" id="GO:0000156">
    <property type="term" value="F:phosphorelay response regulator activity"/>
    <property type="evidence" value="ECO:0007669"/>
    <property type="project" value="TreeGrafter"/>
</dbReference>
<keyword evidence="1" id="KW-0597">Phosphoprotein</keyword>
<keyword evidence="9" id="KW-1185">Reference proteome</keyword>
<evidence type="ECO:0000313" key="8">
    <source>
        <dbReference type="EMBL" id="SFS82543.1"/>
    </source>
</evidence>
<dbReference type="EMBL" id="FOZW01000005">
    <property type="protein sequence ID" value="SFS82543.1"/>
    <property type="molecule type" value="Genomic_DNA"/>
</dbReference>
<organism evidence="8 9">
    <name type="scientific">Alloyangia pacifica</name>
    <dbReference type="NCBI Taxonomy" id="311180"/>
    <lineage>
        <taxon>Bacteria</taxon>
        <taxon>Pseudomonadati</taxon>
        <taxon>Pseudomonadota</taxon>
        <taxon>Alphaproteobacteria</taxon>
        <taxon>Rhodobacterales</taxon>
        <taxon>Roseobacteraceae</taxon>
        <taxon>Alloyangia</taxon>
    </lineage>
</organism>
<name>A0A1I6T0A5_9RHOB</name>
<dbReference type="SUPFAM" id="SSF52172">
    <property type="entry name" value="CheY-like"/>
    <property type="match status" value="1"/>
</dbReference>
<dbReference type="PANTHER" id="PTHR48111">
    <property type="entry name" value="REGULATOR OF RPOS"/>
    <property type="match status" value="1"/>
</dbReference>
<evidence type="ECO:0000256" key="1">
    <source>
        <dbReference type="ARBA" id="ARBA00022553"/>
    </source>
</evidence>
<evidence type="ECO:0000259" key="7">
    <source>
        <dbReference type="PROSITE" id="PS51755"/>
    </source>
</evidence>
<dbReference type="CDD" id="cd00383">
    <property type="entry name" value="trans_reg_C"/>
    <property type="match status" value="1"/>
</dbReference>
<keyword evidence="4 6" id="KW-0238">DNA-binding</keyword>
<dbReference type="GO" id="GO:0000976">
    <property type="term" value="F:transcription cis-regulatory region binding"/>
    <property type="evidence" value="ECO:0007669"/>
    <property type="project" value="TreeGrafter"/>
</dbReference>
<dbReference type="InterPro" id="IPR036388">
    <property type="entry name" value="WH-like_DNA-bd_sf"/>
</dbReference>
<dbReference type="InterPro" id="IPR039420">
    <property type="entry name" value="WalR-like"/>
</dbReference>
<keyword evidence="2" id="KW-0902">Two-component regulatory system</keyword>
<dbReference type="GO" id="GO:0005829">
    <property type="term" value="C:cytosol"/>
    <property type="evidence" value="ECO:0007669"/>
    <property type="project" value="TreeGrafter"/>
</dbReference>
<evidence type="ECO:0000256" key="4">
    <source>
        <dbReference type="ARBA" id="ARBA00023125"/>
    </source>
</evidence>
<sequence length="263" mass="29080">MSVGFRESSVHIYLYEPRSNSFGSLLSELDAAQWQPVAVSDDFFERELELLSSDGYADRPVLLSEQPRTVEHIFRLRKSGCRNPILVLRDQRDPEAAMEALDAGADDDIVGPLTGPELRSRVNAITRRFHGHAAGSVKIGDITAYFDGRDPDIAGTPMRLSQRELAIFQQIALAAPRVVSKSVIYDAVYGMAEDQPFDKVIDVYICRIRKKIEEMSPSGDPHIRTIRGRGYKLAPGAEASLETEAPRLSLASTSHVVQKAQVG</sequence>
<accession>A0A1I6T0A5</accession>
<dbReference type="PANTHER" id="PTHR48111:SF1">
    <property type="entry name" value="TWO-COMPONENT RESPONSE REGULATOR ORR33"/>
    <property type="match status" value="1"/>
</dbReference>
<reference evidence="9" key="1">
    <citation type="submission" date="2016-10" db="EMBL/GenBank/DDBJ databases">
        <authorList>
            <person name="Varghese N."/>
            <person name="Submissions S."/>
        </authorList>
    </citation>
    <scope>NUCLEOTIDE SEQUENCE [LARGE SCALE GENOMIC DNA]</scope>
    <source>
        <strain evidence="9">DSM 26894</strain>
    </source>
</reference>
<gene>
    <name evidence="8" type="ORF">SAMN04488050_105181</name>
</gene>
<feature type="DNA-binding region" description="OmpR/PhoB-type" evidence="6">
    <location>
        <begin position="134"/>
        <end position="235"/>
    </location>
</feature>
<dbReference type="GO" id="GO:0032993">
    <property type="term" value="C:protein-DNA complex"/>
    <property type="evidence" value="ECO:0007669"/>
    <property type="project" value="TreeGrafter"/>
</dbReference>
<protein>
    <submittedName>
        <fullName evidence="8">Two-component system, cell cycle response regulator CtrA</fullName>
    </submittedName>
</protein>
<dbReference type="Gene3D" id="3.40.50.2300">
    <property type="match status" value="1"/>
</dbReference>
<dbReference type="STRING" id="311180.SAMN04488050_105181"/>